<feature type="transmembrane region" description="Helical" evidence="1">
    <location>
        <begin position="72"/>
        <end position="95"/>
    </location>
</feature>
<name>A0A0N5AJZ4_9BILA</name>
<dbReference type="AlphaFoldDB" id="A0A0N5AJZ4"/>
<dbReference type="PANTHER" id="PTHR33444:SF8">
    <property type="entry name" value="MARVEL DOMAIN-CONTAINING PROTEIN"/>
    <property type="match status" value="1"/>
</dbReference>
<feature type="transmembrane region" description="Helical" evidence="1">
    <location>
        <begin position="115"/>
        <end position="138"/>
    </location>
</feature>
<keyword evidence="2" id="KW-1185">Reference proteome</keyword>
<sequence length="203" mass="22572">CTVFLIKSTLSTISASLASTKRSASKISEVYSNSENTMEFAHNFSVYLTSIVSPSLISGSFNLPYCTLQPMIPIYLVVTGSLFIVAAIIRIYSLWPVPENTRQSSSLGITLLCRLIEALVLLAILVWLILGAVYVYSARRTYHRLGPDMFEKHYCDPGTYWIAFVSVSLHIALIALIILVAIVILACGLWKETGQQIRQNNNY</sequence>
<keyword evidence="1" id="KW-0472">Membrane</keyword>
<evidence type="ECO:0000256" key="1">
    <source>
        <dbReference type="SAM" id="Phobius"/>
    </source>
</evidence>
<reference evidence="3" key="1">
    <citation type="submission" date="2017-02" db="UniProtKB">
        <authorList>
            <consortium name="WormBaseParasite"/>
        </authorList>
    </citation>
    <scope>IDENTIFICATION</scope>
</reference>
<evidence type="ECO:0000313" key="3">
    <source>
        <dbReference type="WBParaSite" id="SMUV_0000479501-mRNA-1"/>
    </source>
</evidence>
<accession>A0A0N5AJZ4</accession>
<dbReference type="PANTHER" id="PTHR33444">
    <property type="entry name" value="SI:DKEY-19B23.12-RELATED"/>
    <property type="match status" value="1"/>
</dbReference>
<keyword evidence="1" id="KW-0812">Transmembrane</keyword>
<keyword evidence="1" id="KW-1133">Transmembrane helix</keyword>
<dbReference type="InterPro" id="IPR040350">
    <property type="entry name" value="TMEM272"/>
</dbReference>
<evidence type="ECO:0000313" key="2">
    <source>
        <dbReference type="Proteomes" id="UP000046393"/>
    </source>
</evidence>
<proteinExistence type="predicted"/>
<dbReference type="Proteomes" id="UP000046393">
    <property type="component" value="Unplaced"/>
</dbReference>
<protein>
    <submittedName>
        <fullName evidence="3">MARVEL domain-containing protein</fullName>
    </submittedName>
</protein>
<dbReference type="WBParaSite" id="SMUV_0000479501-mRNA-1">
    <property type="protein sequence ID" value="SMUV_0000479501-mRNA-1"/>
    <property type="gene ID" value="SMUV_0000479501"/>
</dbReference>
<feature type="transmembrane region" description="Helical" evidence="1">
    <location>
        <begin position="158"/>
        <end position="190"/>
    </location>
</feature>
<organism evidence="2 3">
    <name type="scientific">Syphacia muris</name>
    <dbReference type="NCBI Taxonomy" id="451379"/>
    <lineage>
        <taxon>Eukaryota</taxon>
        <taxon>Metazoa</taxon>
        <taxon>Ecdysozoa</taxon>
        <taxon>Nematoda</taxon>
        <taxon>Chromadorea</taxon>
        <taxon>Rhabditida</taxon>
        <taxon>Spirurina</taxon>
        <taxon>Oxyuridomorpha</taxon>
        <taxon>Oxyuroidea</taxon>
        <taxon>Oxyuridae</taxon>
        <taxon>Syphacia</taxon>
    </lineage>
</organism>